<dbReference type="RefSeq" id="WP_139076745.1">
    <property type="nucleotide sequence ID" value="NZ_VDFU01000010.1"/>
</dbReference>
<name>A0A5C4MU37_9RHOB</name>
<evidence type="ECO:0000313" key="4">
    <source>
        <dbReference type="Proteomes" id="UP000305887"/>
    </source>
</evidence>
<keyword evidence="4" id="KW-1185">Reference proteome</keyword>
<gene>
    <name evidence="3" type="ORF">FHG66_10685</name>
</gene>
<feature type="region of interest" description="Disordered" evidence="1">
    <location>
        <begin position="25"/>
        <end position="99"/>
    </location>
</feature>
<dbReference type="OrthoDB" id="7854171at2"/>
<protein>
    <recommendedName>
        <fullName evidence="5">DUF1311 domain-containing protein</fullName>
    </recommendedName>
</protein>
<dbReference type="Proteomes" id="UP000305887">
    <property type="component" value="Unassembled WGS sequence"/>
</dbReference>
<accession>A0A5C4MU37</accession>
<comment type="caution">
    <text evidence="3">The sequence shown here is derived from an EMBL/GenBank/DDBJ whole genome shotgun (WGS) entry which is preliminary data.</text>
</comment>
<feature type="signal peptide" evidence="2">
    <location>
        <begin position="1"/>
        <end position="27"/>
    </location>
</feature>
<evidence type="ECO:0008006" key="5">
    <source>
        <dbReference type="Google" id="ProtNLM"/>
    </source>
</evidence>
<evidence type="ECO:0000256" key="1">
    <source>
        <dbReference type="SAM" id="MobiDB-lite"/>
    </source>
</evidence>
<keyword evidence="2" id="KW-0732">Signal</keyword>
<feature type="chain" id="PRO_5023066374" description="DUF1311 domain-containing protein" evidence="2">
    <location>
        <begin position="28"/>
        <end position="192"/>
    </location>
</feature>
<organism evidence="3 4">
    <name type="scientific">Rubellimicrobium rubrum</name>
    <dbReference type="NCBI Taxonomy" id="2585369"/>
    <lineage>
        <taxon>Bacteria</taxon>
        <taxon>Pseudomonadati</taxon>
        <taxon>Pseudomonadota</taxon>
        <taxon>Alphaproteobacteria</taxon>
        <taxon>Rhodobacterales</taxon>
        <taxon>Roseobacteraceae</taxon>
        <taxon>Rubellimicrobium</taxon>
    </lineage>
</organism>
<evidence type="ECO:0000256" key="2">
    <source>
        <dbReference type="SAM" id="SignalP"/>
    </source>
</evidence>
<dbReference type="AlphaFoldDB" id="A0A5C4MU37"/>
<evidence type="ECO:0000313" key="3">
    <source>
        <dbReference type="EMBL" id="TNC49576.1"/>
    </source>
</evidence>
<reference evidence="3 4" key="1">
    <citation type="submission" date="2019-06" db="EMBL/GenBank/DDBJ databases">
        <title>YIM 131921 draft genome.</title>
        <authorList>
            <person name="Jiang L."/>
        </authorList>
    </citation>
    <scope>NUCLEOTIDE SEQUENCE [LARGE SCALE GENOMIC DNA]</scope>
    <source>
        <strain evidence="3 4">YIM 131921</strain>
    </source>
</reference>
<proteinExistence type="predicted"/>
<dbReference type="EMBL" id="VDFU01000010">
    <property type="protein sequence ID" value="TNC49576.1"/>
    <property type="molecule type" value="Genomic_DNA"/>
</dbReference>
<sequence>MTTTTTRISLALTVALAGFGAAGLAQDASDEPVPPGAGEELVVPQIDAPAAPPMTEDEAAAQEPTPDAGGTSGLSDFTPPDMSAPRAASEYRTCPDREPRPSWIEELKGWDSIRGLVISEIYQTRSYEQIVATGDCSCAVKAPPWDAAEAEYQEKYAAMTNRALREVRHEFQLLSSGLHDDARRICQAQGNW</sequence>